<gene>
    <name evidence="6" type="ORF">I316_00624</name>
</gene>
<feature type="transmembrane region" description="Helical" evidence="5">
    <location>
        <begin position="100"/>
        <end position="121"/>
    </location>
</feature>
<dbReference type="AlphaFoldDB" id="A0A1B9H2K6"/>
<dbReference type="PANTHER" id="PTHR34292:SF2">
    <property type="entry name" value="OUTER SPORE WALL PROTEIN LDS1"/>
    <property type="match status" value="1"/>
</dbReference>
<evidence type="ECO:0000256" key="1">
    <source>
        <dbReference type="ARBA" id="ARBA00004141"/>
    </source>
</evidence>
<accession>A0A1B9H2K6</accession>
<keyword evidence="7" id="KW-1185">Reference proteome</keyword>
<dbReference type="Pfam" id="PF07264">
    <property type="entry name" value="EI24"/>
    <property type="match status" value="1"/>
</dbReference>
<dbReference type="EMBL" id="KV700122">
    <property type="protein sequence ID" value="OCF37500.1"/>
    <property type="molecule type" value="Genomic_DNA"/>
</dbReference>
<evidence type="ECO:0000256" key="3">
    <source>
        <dbReference type="ARBA" id="ARBA00022989"/>
    </source>
</evidence>
<keyword evidence="3 5" id="KW-1133">Transmembrane helix</keyword>
<evidence type="ECO:0000256" key="4">
    <source>
        <dbReference type="ARBA" id="ARBA00023136"/>
    </source>
</evidence>
<feature type="transmembrane region" description="Helical" evidence="5">
    <location>
        <begin position="67"/>
        <end position="88"/>
    </location>
</feature>
<dbReference type="InterPro" id="IPR059112">
    <property type="entry name" value="CysZ/EI24"/>
</dbReference>
<dbReference type="InterPro" id="IPR052786">
    <property type="entry name" value="Spore_wall_assembly"/>
</dbReference>
<keyword evidence="4 5" id="KW-0472">Membrane</keyword>
<evidence type="ECO:0000256" key="5">
    <source>
        <dbReference type="SAM" id="Phobius"/>
    </source>
</evidence>
<evidence type="ECO:0000313" key="7">
    <source>
        <dbReference type="Proteomes" id="UP000092666"/>
    </source>
</evidence>
<keyword evidence="2 5" id="KW-0812">Transmembrane</keyword>
<feature type="transmembrane region" description="Helical" evidence="5">
    <location>
        <begin position="180"/>
        <end position="203"/>
    </location>
</feature>
<name>A0A1B9H2K6_9TREE</name>
<reference evidence="6 7" key="1">
    <citation type="submission" date="2013-07" db="EMBL/GenBank/DDBJ databases">
        <title>The Genome Sequence of Cryptococcus heveanensis BCC8398.</title>
        <authorList>
            <consortium name="The Broad Institute Genome Sequencing Platform"/>
            <person name="Cuomo C."/>
            <person name="Litvintseva A."/>
            <person name="Chen Y."/>
            <person name="Heitman J."/>
            <person name="Sun S."/>
            <person name="Springer D."/>
            <person name="Dromer F."/>
            <person name="Young S.K."/>
            <person name="Zeng Q."/>
            <person name="Gargeya S."/>
            <person name="Fitzgerald M."/>
            <person name="Abouelleil A."/>
            <person name="Alvarado L."/>
            <person name="Berlin A.M."/>
            <person name="Chapman S.B."/>
            <person name="Dewar J."/>
            <person name="Goldberg J."/>
            <person name="Griggs A."/>
            <person name="Gujja S."/>
            <person name="Hansen M."/>
            <person name="Howarth C."/>
            <person name="Imamovic A."/>
            <person name="Larimer J."/>
            <person name="McCowan C."/>
            <person name="Murphy C."/>
            <person name="Pearson M."/>
            <person name="Priest M."/>
            <person name="Roberts A."/>
            <person name="Saif S."/>
            <person name="Shea T."/>
            <person name="Sykes S."/>
            <person name="Wortman J."/>
            <person name="Nusbaum C."/>
            <person name="Birren B."/>
        </authorList>
    </citation>
    <scope>NUCLEOTIDE SEQUENCE [LARGE SCALE GENOMIC DNA]</scope>
    <source>
        <strain evidence="6 7">BCC8398</strain>
    </source>
</reference>
<dbReference type="Proteomes" id="UP000092666">
    <property type="component" value="Unassembled WGS sequence"/>
</dbReference>
<dbReference type="PANTHER" id="PTHR34292">
    <property type="entry name" value="OUTER SPORE WALL PROTEIN LDS1"/>
    <property type="match status" value="1"/>
</dbReference>
<evidence type="ECO:0008006" key="8">
    <source>
        <dbReference type="Google" id="ProtNLM"/>
    </source>
</evidence>
<dbReference type="STRING" id="1296120.A0A1B9H2K6"/>
<proteinExistence type="predicted"/>
<sequence>MSSPQTRKRTSRLQSTGDTITESAKRQVKEVGDTAQDAITSGAWGYPIYGMYYLFTHPSLIKPLTPILFKGILFSVAIVAGLFFFTYLPQVAVLAFVSGPLAFVLAIPLVLSEAFVVINFLTRALLVNQAGIDLFDAVLLLKGHSSLVEHGRQVTSTGGTTKQLGTLLMKPLSRFSTDNIVRYLLTLPLNLIPVVGTFFFLGYNGLKAGPGYHARYFQLKGYDKDKRQAFIKKRRGAYTAFGTTAMVLNLIPGLSILFAFTTSVGAALWASDLEGKGATPGGVKGGKDQGVEVLLPSLGSSGSGSGSAKKDL</sequence>
<evidence type="ECO:0000313" key="6">
    <source>
        <dbReference type="EMBL" id="OCF37500.1"/>
    </source>
</evidence>
<organism evidence="6 7">
    <name type="scientific">Kwoniella heveanensis BCC8398</name>
    <dbReference type="NCBI Taxonomy" id="1296120"/>
    <lineage>
        <taxon>Eukaryota</taxon>
        <taxon>Fungi</taxon>
        <taxon>Dikarya</taxon>
        <taxon>Basidiomycota</taxon>
        <taxon>Agaricomycotina</taxon>
        <taxon>Tremellomycetes</taxon>
        <taxon>Tremellales</taxon>
        <taxon>Cryptococcaceae</taxon>
        <taxon>Kwoniella</taxon>
    </lineage>
</organism>
<reference evidence="7" key="2">
    <citation type="submission" date="2013-12" db="EMBL/GenBank/DDBJ databases">
        <title>Evolution of pathogenesis and genome organization in the Tremellales.</title>
        <authorList>
            <person name="Cuomo C."/>
            <person name="Litvintseva A."/>
            <person name="Heitman J."/>
            <person name="Chen Y."/>
            <person name="Sun S."/>
            <person name="Springer D."/>
            <person name="Dromer F."/>
            <person name="Young S."/>
            <person name="Zeng Q."/>
            <person name="Chapman S."/>
            <person name="Gujja S."/>
            <person name="Saif S."/>
            <person name="Birren B."/>
        </authorList>
    </citation>
    <scope>NUCLEOTIDE SEQUENCE [LARGE SCALE GENOMIC DNA]</scope>
    <source>
        <strain evidence="7">BCC8398</strain>
    </source>
</reference>
<dbReference type="OrthoDB" id="2107885at2759"/>
<protein>
    <recommendedName>
        <fullName evidence="8">Regulator of rDNA transcription protein 8</fullName>
    </recommendedName>
</protein>
<evidence type="ECO:0000256" key="2">
    <source>
        <dbReference type="ARBA" id="ARBA00022692"/>
    </source>
</evidence>
<comment type="subcellular location">
    <subcellularLocation>
        <location evidence="1">Membrane</location>
        <topology evidence="1">Multi-pass membrane protein</topology>
    </subcellularLocation>
</comment>